<feature type="compositionally biased region" description="Low complexity" evidence="1">
    <location>
        <begin position="333"/>
        <end position="343"/>
    </location>
</feature>
<feature type="compositionally biased region" description="Acidic residues" evidence="1">
    <location>
        <begin position="463"/>
        <end position="481"/>
    </location>
</feature>
<evidence type="ECO:0000256" key="1">
    <source>
        <dbReference type="SAM" id="MobiDB-lite"/>
    </source>
</evidence>
<protein>
    <submittedName>
        <fullName evidence="2">Uncharacterized protein</fullName>
    </submittedName>
</protein>
<feature type="compositionally biased region" description="Low complexity" evidence="1">
    <location>
        <begin position="9"/>
        <end position="18"/>
    </location>
</feature>
<proteinExistence type="predicted"/>
<dbReference type="Proteomes" id="UP000829685">
    <property type="component" value="Unassembled WGS sequence"/>
</dbReference>
<feature type="compositionally biased region" description="Polar residues" evidence="1">
    <location>
        <begin position="503"/>
        <end position="531"/>
    </location>
</feature>
<dbReference type="AlphaFoldDB" id="A0A9P9WJQ4"/>
<feature type="compositionally biased region" description="Acidic residues" evidence="1">
    <location>
        <begin position="246"/>
        <end position="270"/>
    </location>
</feature>
<keyword evidence="3" id="KW-1185">Reference proteome</keyword>
<feature type="region of interest" description="Disordered" evidence="1">
    <location>
        <begin position="1"/>
        <end position="130"/>
    </location>
</feature>
<feature type="compositionally biased region" description="Acidic residues" evidence="1">
    <location>
        <begin position="101"/>
        <end position="115"/>
    </location>
</feature>
<gene>
    <name evidence="2" type="ORF">JX265_007555</name>
</gene>
<feature type="compositionally biased region" description="Polar residues" evidence="1">
    <location>
        <begin position="593"/>
        <end position="603"/>
    </location>
</feature>
<name>A0A9P9WJQ4_9PEZI</name>
<feature type="compositionally biased region" description="Basic and acidic residues" evidence="1">
    <location>
        <begin position="565"/>
        <end position="588"/>
    </location>
</feature>
<comment type="caution">
    <text evidence="2">The sequence shown here is derived from an EMBL/GenBank/DDBJ whole genome shotgun (WGS) entry which is preliminary data.</text>
</comment>
<organism evidence="2 3">
    <name type="scientific">Neoarthrinium moseri</name>
    <dbReference type="NCBI Taxonomy" id="1658444"/>
    <lineage>
        <taxon>Eukaryota</taxon>
        <taxon>Fungi</taxon>
        <taxon>Dikarya</taxon>
        <taxon>Ascomycota</taxon>
        <taxon>Pezizomycotina</taxon>
        <taxon>Sordariomycetes</taxon>
        <taxon>Xylariomycetidae</taxon>
        <taxon>Amphisphaeriales</taxon>
        <taxon>Apiosporaceae</taxon>
        <taxon>Neoarthrinium</taxon>
    </lineage>
</organism>
<sequence>MPRPKRTRVASTRATRSTKQASPEPAPQHVPDTNVETVDASEGENTGHSLRRGTRRSSSRAASMTSAQASALLVSRKKRDSAMDRLENMTSTSTTGNTNTADDDDDDIDDTESSIELEMGRRGVAATPAHGRLNEVSGLDMDDDMFDDLNTTFDDTAPPASALRSHDTSTLSISHFKRRPRAASFLSRDDGPLRPSSRAGPNTPGISSTFNIGVFKRRAREPSILGTAQKPRAERPVLQSETGDKSDEDPEEEEEQEQEPAAGDDFEPEAEGTPLRRSTRRSAAADANDEALQTSSVNPRKRKSTDAHQQRPRSSPYVENNGAAAEETEEEVLSSPPSLPRVLDALDRPTTPFNDEGIAPPESSGSESEADVWPPLQSLAKGRSRRPAPVLRRTPVRDDSGSDMSSPPSLTYSPNYGEPSSPPQRAARQTRRAASKSEPKITTADLQGLLPRRRNRSARNDSAEDSDAEVDTAGLGDDDDELSHLDVRTRRRPARPLSRAATGNQSATRGRSTQQKGKTPASANPSRTYGRSSDKENLDDEEAGSDAGTAAGPDDDGASENSEDMVARVGEELKNAARKFAEVDRWELEYEEVTQSSSPRDAR</sequence>
<feature type="region of interest" description="Disordered" evidence="1">
    <location>
        <begin position="150"/>
        <end position="603"/>
    </location>
</feature>
<accession>A0A9P9WJQ4</accession>
<feature type="compositionally biased region" description="Low complexity" evidence="1">
    <location>
        <begin position="356"/>
        <end position="367"/>
    </location>
</feature>
<feature type="compositionally biased region" description="Low complexity" evidence="1">
    <location>
        <begin position="90"/>
        <end position="100"/>
    </location>
</feature>
<evidence type="ECO:0000313" key="2">
    <source>
        <dbReference type="EMBL" id="KAI1866979.1"/>
    </source>
</evidence>
<feature type="compositionally biased region" description="Acidic residues" evidence="1">
    <location>
        <begin position="553"/>
        <end position="563"/>
    </location>
</feature>
<evidence type="ECO:0000313" key="3">
    <source>
        <dbReference type="Proteomes" id="UP000829685"/>
    </source>
</evidence>
<dbReference type="EMBL" id="JAFIMR010000019">
    <property type="protein sequence ID" value="KAI1866979.1"/>
    <property type="molecule type" value="Genomic_DNA"/>
</dbReference>
<feature type="compositionally biased region" description="Basic residues" evidence="1">
    <location>
        <begin position="49"/>
        <end position="58"/>
    </location>
</feature>
<reference evidence="2" key="1">
    <citation type="submission" date="2021-03" db="EMBL/GenBank/DDBJ databases">
        <title>Revisited historic fungal species revealed as producer of novel bioactive compounds through whole genome sequencing and comparative genomics.</title>
        <authorList>
            <person name="Vignolle G.A."/>
            <person name="Hochenegger N."/>
            <person name="Mach R.L."/>
            <person name="Mach-Aigner A.R."/>
            <person name="Javad Rahimi M."/>
            <person name="Salim K.A."/>
            <person name="Chan C.M."/>
            <person name="Lim L.B.L."/>
            <person name="Cai F."/>
            <person name="Druzhinina I.S."/>
            <person name="U'Ren J.M."/>
            <person name="Derntl C."/>
        </authorList>
    </citation>
    <scope>NUCLEOTIDE SEQUENCE</scope>
    <source>
        <strain evidence="2">TUCIM 5799</strain>
    </source>
</reference>
<feature type="compositionally biased region" description="Low complexity" evidence="1">
    <location>
        <begin position="59"/>
        <end position="71"/>
    </location>
</feature>